<evidence type="ECO:0000313" key="2">
    <source>
        <dbReference type="Proteomes" id="UP000615446"/>
    </source>
</evidence>
<dbReference type="Proteomes" id="UP000615446">
    <property type="component" value="Unassembled WGS sequence"/>
</dbReference>
<gene>
    <name evidence="1" type="ORF">RCL2_000386000</name>
</gene>
<name>A0A8H3KZ97_9GLOM</name>
<proteinExistence type="predicted"/>
<dbReference type="AlphaFoldDB" id="A0A8H3KZ97"/>
<organism evidence="1 2">
    <name type="scientific">Rhizophagus clarus</name>
    <dbReference type="NCBI Taxonomy" id="94130"/>
    <lineage>
        <taxon>Eukaryota</taxon>
        <taxon>Fungi</taxon>
        <taxon>Fungi incertae sedis</taxon>
        <taxon>Mucoromycota</taxon>
        <taxon>Glomeromycotina</taxon>
        <taxon>Glomeromycetes</taxon>
        <taxon>Glomerales</taxon>
        <taxon>Glomeraceae</taxon>
        <taxon>Rhizophagus</taxon>
    </lineage>
</organism>
<evidence type="ECO:0000313" key="1">
    <source>
        <dbReference type="EMBL" id="GES76454.1"/>
    </source>
</evidence>
<protein>
    <submittedName>
        <fullName evidence="1">Uncharacterized protein</fullName>
    </submittedName>
</protein>
<sequence length="93" mass="10722">MSSFKNVKEKTCHRIVANIFFSAAKIGQKTKVEEKIDQSTKVFEDKIKIKSEISDKMLKEFDGLKEKNSNDKELLKGKENQIEGFFFNVACGW</sequence>
<comment type="caution">
    <text evidence="1">The sequence shown here is derived from an EMBL/GenBank/DDBJ whole genome shotgun (WGS) entry which is preliminary data.</text>
</comment>
<accession>A0A8H3KZ97</accession>
<dbReference type="EMBL" id="BLAL01000020">
    <property type="protein sequence ID" value="GES76454.1"/>
    <property type="molecule type" value="Genomic_DNA"/>
</dbReference>
<reference evidence="1" key="1">
    <citation type="submission" date="2019-10" db="EMBL/GenBank/DDBJ databases">
        <title>Conservation and host-specific expression of non-tandemly repeated heterogenous ribosome RNA gene in arbuscular mycorrhizal fungi.</title>
        <authorList>
            <person name="Maeda T."/>
            <person name="Kobayashi Y."/>
            <person name="Nakagawa T."/>
            <person name="Ezawa T."/>
            <person name="Yamaguchi K."/>
            <person name="Bino T."/>
            <person name="Nishimoto Y."/>
            <person name="Shigenobu S."/>
            <person name="Kawaguchi M."/>
        </authorList>
    </citation>
    <scope>NUCLEOTIDE SEQUENCE</scope>
    <source>
        <strain evidence="1">HR1</strain>
    </source>
</reference>